<dbReference type="AlphaFoldDB" id="A0A183E3X8"/>
<evidence type="ECO:0000313" key="2">
    <source>
        <dbReference type="EMBL" id="VDN26435.1"/>
    </source>
</evidence>
<evidence type="ECO:0000256" key="1">
    <source>
        <dbReference type="SAM" id="MobiDB-lite"/>
    </source>
</evidence>
<evidence type="ECO:0000313" key="4">
    <source>
        <dbReference type="WBParaSite" id="GPUH_0001569101-mRNA-1"/>
    </source>
</evidence>
<feature type="compositionally biased region" description="Low complexity" evidence="1">
    <location>
        <begin position="14"/>
        <end position="23"/>
    </location>
</feature>
<dbReference type="EMBL" id="UYRT01082758">
    <property type="protein sequence ID" value="VDN26435.1"/>
    <property type="molecule type" value="Genomic_DNA"/>
</dbReference>
<organism evidence="4">
    <name type="scientific">Gongylonema pulchrum</name>
    <dbReference type="NCBI Taxonomy" id="637853"/>
    <lineage>
        <taxon>Eukaryota</taxon>
        <taxon>Metazoa</taxon>
        <taxon>Ecdysozoa</taxon>
        <taxon>Nematoda</taxon>
        <taxon>Chromadorea</taxon>
        <taxon>Rhabditida</taxon>
        <taxon>Spirurina</taxon>
        <taxon>Spiruromorpha</taxon>
        <taxon>Spiruroidea</taxon>
        <taxon>Gongylonematidae</taxon>
        <taxon>Gongylonema</taxon>
    </lineage>
</organism>
<dbReference type="Proteomes" id="UP000271098">
    <property type="component" value="Unassembled WGS sequence"/>
</dbReference>
<dbReference type="WBParaSite" id="GPUH_0001569101-mRNA-1">
    <property type="protein sequence ID" value="GPUH_0001569101-mRNA-1"/>
    <property type="gene ID" value="GPUH_0001569101"/>
</dbReference>
<reference evidence="4" key="1">
    <citation type="submission" date="2016-06" db="UniProtKB">
        <authorList>
            <consortium name="WormBaseParasite"/>
        </authorList>
    </citation>
    <scope>IDENTIFICATION</scope>
</reference>
<sequence>MSGGGGSSANRFRVSSVSQSTSSNEQRQFRLDVQQPPGAPQTGVAFSAAGNHQHHASPLFSGLFWM</sequence>
<protein>
    <submittedName>
        <fullName evidence="2 4">Uncharacterized protein</fullName>
    </submittedName>
</protein>
<gene>
    <name evidence="2" type="ORF">GPUH_LOCUS15669</name>
</gene>
<reference evidence="2 3" key="2">
    <citation type="submission" date="2018-11" db="EMBL/GenBank/DDBJ databases">
        <authorList>
            <consortium name="Pathogen Informatics"/>
        </authorList>
    </citation>
    <scope>NUCLEOTIDE SEQUENCE [LARGE SCALE GENOMIC DNA]</scope>
</reference>
<keyword evidence="3" id="KW-1185">Reference proteome</keyword>
<evidence type="ECO:0000313" key="3">
    <source>
        <dbReference type="Proteomes" id="UP000271098"/>
    </source>
</evidence>
<name>A0A183E3X8_9BILA</name>
<proteinExistence type="predicted"/>
<feature type="region of interest" description="Disordered" evidence="1">
    <location>
        <begin position="1"/>
        <end position="45"/>
    </location>
</feature>
<accession>A0A183E3X8</accession>